<keyword evidence="3" id="KW-1003">Cell membrane</keyword>
<evidence type="ECO:0000256" key="4">
    <source>
        <dbReference type="ARBA" id="ARBA00022692"/>
    </source>
</evidence>
<evidence type="ECO:0000256" key="5">
    <source>
        <dbReference type="ARBA" id="ARBA00022989"/>
    </source>
</evidence>
<reference evidence="9" key="2">
    <citation type="submission" date="2021-04" db="EMBL/GenBank/DDBJ databases">
        <authorList>
            <person name="Gilroy R."/>
        </authorList>
    </citation>
    <scope>NUCLEOTIDE SEQUENCE</scope>
    <source>
        <strain evidence="9">ChiSjej5B23-2810</strain>
    </source>
</reference>
<comment type="caution">
    <text evidence="9">The sequence shown here is derived from an EMBL/GenBank/DDBJ whole genome shotgun (WGS) entry which is preliminary data.</text>
</comment>
<dbReference type="EMBL" id="DWWN01000042">
    <property type="protein sequence ID" value="HJC45736.1"/>
    <property type="molecule type" value="Genomic_DNA"/>
</dbReference>
<dbReference type="GO" id="GO:0004713">
    <property type="term" value="F:protein tyrosine kinase activity"/>
    <property type="evidence" value="ECO:0007669"/>
    <property type="project" value="TreeGrafter"/>
</dbReference>
<comment type="subcellular location">
    <subcellularLocation>
        <location evidence="1">Cell membrane</location>
        <topology evidence="1">Multi-pass membrane protein</topology>
    </subcellularLocation>
</comment>
<dbReference type="InterPro" id="IPR003856">
    <property type="entry name" value="LPS_length_determ_N"/>
</dbReference>
<keyword evidence="5 7" id="KW-1133">Transmembrane helix</keyword>
<evidence type="ECO:0000313" key="9">
    <source>
        <dbReference type="EMBL" id="HJC45736.1"/>
    </source>
</evidence>
<reference evidence="9" key="1">
    <citation type="journal article" date="2021" name="PeerJ">
        <title>Extensive microbial diversity within the chicken gut microbiome revealed by metagenomics and culture.</title>
        <authorList>
            <person name="Gilroy R."/>
            <person name="Ravi A."/>
            <person name="Getino M."/>
            <person name="Pursley I."/>
            <person name="Horton D.L."/>
            <person name="Alikhan N.F."/>
            <person name="Baker D."/>
            <person name="Gharbi K."/>
            <person name="Hall N."/>
            <person name="Watson M."/>
            <person name="Adriaenssens E.M."/>
            <person name="Foster-Nyarko E."/>
            <person name="Jarju S."/>
            <person name="Secka A."/>
            <person name="Antonio M."/>
            <person name="Oren A."/>
            <person name="Chaudhuri R.R."/>
            <person name="La Ragione R."/>
            <person name="Hildebrand F."/>
            <person name="Pallen M.J."/>
        </authorList>
    </citation>
    <scope>NUCLEOTIDE SEQUENCE</scope>
    <source>
        <strain evidence="9">ChiSjej5B23-2810</strain>
    </source>
</reference>
<evidence type="ECO:0000256" key="2">
    <source>
        <dbReference type="ARBA" id="ARBA00006683"/>
    </source>
</evidence>
<dbReference type="AlphaFoldDB" id="A0A9D2T534"/>
<dbReference type="PANTHER" id="PTHR32309">
    <property type="entry name" value="TYROSINE-PROTEIN KINASE"/>
    <property type="match status" value="1"/>
</dbReference>
<evidence type="ECO:0000256" key="1">
    <source>
        <dbReference type="ARBA" id="ARBA00004651"/>
    </source>
</evidence>
<evidence type="ECO:0000256" key="6">
    <source>
        <dbReference type="ARBA" id="ARBA00023136"/>
    </source>
</evidence>
<keyword evidence="4 7" id="KW-0812">Transmembrane</keyword>
<dbReference type="PANTHER" id="PTHR32309:SF13">
    <property type="entry name" value="FERRIC ENTEROBACTIN TRANSPORT PROTEIN FEPE"/>
    <property type="match status" value="1"/>
</dbReference>
<organism evidence="9 10">
    <name type="scientific">Candidatus Faecalibacterium faecigallinarum</name>
    <dbReference type="NCBI Taxonomy" id="2838577"/>
    <lineage>
        <taxon>Bacteria</taxon>
        <taxon>Bacillati</taxon>
        <taxon>Bacillota</taxon>
        <taxon>Clostridia</taxon>
        <taxon>Eubacteriales</taxon>
        <taxon>Oscillospiraceae</taxon>
        <taxon>Faecalibacterium</taxon>
    </lineage>
</organism>
<evidence type="ECO:0000256" key="3">
    <source>
        <dbReference type="ARBA" id="ARBA00022475"/>
    </source>
</evidence>
<name>A0A9D2T534_9FIRM</name>
<dbReference type="GO" id="GO:0005886">
    <property type="term" value="C:plasma membrane"/>
    <property type="evidence" value="ECO:0007669"/>
    <property type="project" value="UniProtKB-SubCell"/>
</dbReference>
<feature type="transmembrane region" description="Helical" evidence="7">
    <location>
        <begin position="37"/>
        <end position="59"/>
    </location>
</feature>
<feature type="transmembrane region" description="Helical" evidence="7">
    <location>
        <begin position="199"/>
        <end position="220"/>
    </location>
</feature>
<protein>
    <recommendedName>
        <fullName evidence="8">Polysaccharide chain length determinant N-terminal domain-containing protein</fullName>
    </recommendedName>
</protein>
<feature type="domain" description="Polysaccharide chain length determinant N-terminal" evidence="8">
    <location>
        <begin position="22"/>
        <end position="112"/>
    </location>
</feature>
<dbReference type="Pfam" id="PF02706">
    <property type="entry name" value="Wzz"/>
    <property type="match status" value="1"/>
</dbReference>
<dbReference type="InterPro" id="IPR050445">
    <property type="entry name" value="Bact_polysacc_biosynth/exp"/>
</dbReference>
<gene>
    <name evidence="9" type="ORF">H9703_06350</name>
</gene>
<comment type="similarity">
    <text evidence="2">Belongs to the CpsC/CapA family.</text>
</comment>
<keyword evidence="6 7" id="KW-0472">Membrane</keyword>
<evidence type="ECO:0000256" key="7">
    <source>
        <dbReference type="SAM" id="Phobius"/>
    </source>
</evidence>
<dbReference type="Proteomes" id="UP000823906">
    <property type="component" value="Unassembled WGS sequence"/>
</dbReference>
<evidence type="ECO:0000313" key="10">
    <source>
        <dbReference type="Proteomes" id="UP000823906"/>
    </source>
</evidence>
<evidence type="ECO:0000259" key="8">
    <source>
        <dbReference type="Pfam" id="PF02706"/>
    </source>
</evidence>
<sequence>MEQKALNESPAGQIGQRPGAEDEIDLVELFYLLWGHAWQIILCLVVGAGIAFGVTKFLITPKYEATSSIYIVSASNNSVVNLTDLQIGAQLTADYQELILSRPLLEDVIENLKLTNAEGEPMSTKALSDMIKITNTDDTRILKVTVTSPDPQDAADIANELIDQACIYLPQIMETEEPNLVEEAIPPTQKSSPSTAKNVMLGGLLGACLACGVLVVRYLMNDTFVTPDDVVKYLGVQPLAVIPEADLGEFNGKKQKKLFGRKGKK</sequence>
<proteinExistence type="inferred from homology"/>
<accession>A0A9D2T534</accession>